<accession>A0A0B7NER5</accession>
<reference evidence="2 3" key="1">
    <citation type="submission" date="2014-09" db="EMBL/GenBank/DDBJ databases">
        <authorList>
            <person name="Ellenberger Sabrina"/>
        </authorList>
    </citation>
    <scope>NUCLEOTIDE SEQUENCE [LARGE SCALE GENOMIC DNA]</scope>
    <source>
        <strain evidence="2 3">CBS 412.66</strain>
    </source>
</reference>
<dbReference type="EMBL" id="LN730905">
    <property type="protein sequence ID" value="CEP14037.1"/>
    <property type="molecule type" value="Genomic_DNA"/>
</dbReference>
<gene>
    <name evidence="2" type="primary">PARPA_08193.1 scaffold 32258</name>
</gene>
<dbReference type="Proteomes" id="UP000054107">
    <property type="component" value="Unassembled WGS sequence"/>
</dbReference>
<dbReference type="AlphaFoldDB" id="A0A0B7NER5"/>
<sequence>MTSADLPCEIIELVVADKHITKRDLLHLQLTCKKWNLIARKYLYKSIDLSDKNLYPTSYHDPRAAVERAARLEQTLSIEKNPYGPLVKALNFGSAISDITRIAYTCPNISSITVEPVTAGFYKALTNLHQEGYLQHLSSVTLPIVKKNVVPELLENYNDAMIEFRRIIKSIVVVSLSIPARKHHFLTPDGLQEFTNLESWSFVEIAGLFIYELDRFIPRNSPRLNDVVIEIMNWPFEIQDPTSSVRYAADPSDFTQHHQVKNLELIMPSAVTLEEMVYIKHSFPMLEAFRRSNTAPNNIPRISIGTTDMQTVYQFFDYLFKIPKVDIQEVILALTNAIGILYHIARSIQVKTLVLAVSHSTHQESAVIVLDYDLKSLKRDTAATSNSIQIDEDRCMLDLSLVSSNVESTFRRTLEIFKDAVVTVVIGPDKDTDEMVPLNQGVSQESIDYVIENYPLLQILCFKFIDFPTEVYYSYANQRKLELHTLFIGYCRVNTKYYNLLTCQIDQVERFYYKESAVSNSNANIMINMPFTRFNTIHLKYLHLDSYIIKIWINSRHFLFKTSALDRLVLLSNQVDDHDDELMLSGGERRITICCRTVKKICTEYGAYYM</sequence>
<name>A0A0B7NER5_9FUNG</name>
<proteinExistence type="predicted"/>
<dbReference type="InterPro" id="IPR032675">
    <property type="entry name" value="LRR_dom_sf"/>
</dbReference>
<protein>
    <recommendedName>
        <fullName evidence="1">F-box domain-containing protein</fullName>
    </recommendedName>
</protein>
<evidence type="ECO:0000259" key="1">
    <source>
        <dbReference type="Pfam" id="PF12937"/>
    </source>
</evidence>
<keyword evidence="3" id="KW-1185">Reference proteome</keyword>
<dbReference type="InterPro" id="IPR001810">
    <property type="entry name" value="F-box_dom"/>
</dbReference>
<dbReference type="Gene3D" id="3.80.10.10">
    <property type="entry name" value="Ribonuclease Inhibitor"/>
    <property type="match status" value="1"/>
</dbReference>
<evidence type="ECO:0000313" key="2">
    <source>
        <dbReference type="EMBL" id="CEP14037.1"/>
    </source>
</evidence>
<evidence type="ECO:0000313" key="3">
    <source>
        <dbReference type="Proteomes" id="UP000054107"/>
    </source>
</evidence>
<organism evidence="2 3">
    <name type="scientific">Parasitella parasitica</name>
    <dbReference type="NCBI Taxonomy" id="35722"/>
    <lineage>
        <taxon>Eukaryota</taxon>
        <taxon>Fungi</taxon>
        <taxon>Fungi incertae sedis</taxon>
        <taxon>Mucoromycota</taxon>
        <taxon>Mucoromycotina</taxon>
        <taxon>Mucoromycetes</taxon>
        <taxon>Mucorales</taxon>
        <taxon>Mucorineae</taxon>
        <taxon>Mucoraceae</taxon>
        <taxon>Parasitella</taxon>
    </lineage>
</organism>
<dbReference type="Pfam" id="PF12937">
    <property type="entry name" value="F-box-like"/>
    <property type="match status" value="1"/>
</dbReference>
<feature type="domain" description="F-box" evidence="1">
    <location>
        <begin position="4"/>
        <end position="49"/>
    </location>
</feature>
<dbReference type="CDD" id="cd09917">
    <property type="entry name" value="F-box_SF"/>
    <property type="match status" value="1"/>
</dbReference>
<dbReference type="OrthoDB" id="2285474at2759"/>